<keyword evidence="3" id="KW-1185">Reference proteome</keyword>
<evidence type="ECO:0000313" key="2">
    <source>
        <dbReference type="EMBL" id="KAJ7348345.1"/>
    </source>
</evidence>
<feature type="region of interest" description="Disordered" evidence="1">
    <location>
        <begin position="191"/>
        <end position="215"/>
    </location>
</feature>
<dbReference type="Proteomes" id="UP001218218">
    <property type="component" value="Unassembled WGS sequence"/>
</dbReference>
<evidence type="ECO:0000313" key="3">
    <source>
        <dbReference type="Proteomes" id="UP001218218"/>
    </source>
</evidence>
<organism evidence="2 3">
    <name type="scientific">Mycena albidolilacea</name>
    <dbReference type="NCBI Taxonomy" id="1033008"/>
    <lineage>
        <taxon>Eukaryota</taxon>
        <taxon>Fungi</taxon>
        <taxon>Dikarya</taxon>
        <taxon>Basidiomycota</taxon>
        <taxon>Agaricomycotina</taxon>
        <taxon>Agaricomycetes</taxon>
        <taxon>Agaricomycetidae</taxon>
        <taxon>Agaricales</taxon>
        <taxon>Marasmiineae</taxon>
        <taxon>Mycenaceae</taxon>
        <taxon>Mycena</taxon>
    </lineage>
</organism>
<evidence type="ECO:0000256" key="1">
    <source>
        <dbReference type="SAM" id="MobiDB-lite"/>
    </source>
</evidence>
<gene>
    <name evidence="2" type="ORF">DFH08DRAFT_1079845</name>
</gene>
<comment type="caution">
    <text evidence="2">The sequence shown here is derived from an EMBL/GenBank/DDBJ whole genome shotgun (WGS) entry which is preliminary data.</text>
</comment>
<name>A0AAD7A2N3_9AGAR</name>
<protein>
    <submittedName>
        <fullName evidence="2">Uncharacterized protein</fullName>
    </submittedName>
</protein>
<accession>A0AAD7A2N3</accession>
<dbReference type="EMBL" id="JARIHO010000017">
    <property type="protein sequence ID" value="KAJ7348345.1"/>
    <property type="molecule type" value="Genomic_DNA"/>
</dbReference>
<dbReference type="AlphaFoldDB" id="A0AAD7A2N3"/>
<sequence>MKSILRFFFLPPTTYMTYLTTDDPGYVSDTGPRDNPTAADFEQKQPVKAVIGKPNLPNGSRIRGLNREGRATARIVYSNPQWRSVTKISRVFNVGKDCIKKAIKNDYSPPDDPLQDYNKVSKEFTEKFPPHLHAKHYIDSDPLSVEQRPMEKRKGVEEDAAKACPSRALRAEHSECFLTLFQTLKKRRYSTESERRIRRPTKRALASQQPESPPDEKIIQGFRAIRDLPPRPARSHGKQALPLGSVMPDSLATFLTDILGLGVDFSKHQLFIQEKGLNGIDMLCVLARLNDDDIRDVLERLFARQPETESNGLLPVELGMLQGAIRRLSCEQHVPAGAPPDSLLSFLRNTMGLGWAKNHLRLFEAGGFTMDILWTISVLDNKTLRVILERLPKLSKVELAMLETAIRGLNKTRR</sequence>
<proteinExistence type="predicted"/>
<reference evidence="2" key="1">
    <citation type="submission" date="2023-03" db="EMBL/GenBank/DDBJ databases">
        <title>Massive genome expansion in bonnet fungi (Mycena s.s.) driven by repeated elements and novel gene families across ecological guilds.</title>
        <authorList>
            <consortium name="Lawrence Berkeley National Laboratory"/>
            <person name="Harder C.B."/>
            <person name="Miyauchi S."/>
            <person name="Viragh M."/>
            <person name="Kuo A."/>
            <person name="Thoen E."/>
            <person name="Andreopoulos B."/>
            <person name="Lu D."/>
            <person name="Skrede I."/>
            <person name="Drula E."/>
            <person name="Henrissat B."/>
            <person name="Morin E."/>
            <person name="Kohler A."/>
            <person name="Barry K."/>
            <person name="LaButti K."/>
            <person name="Morin E."/>
            <person name="Salamov A."/>
            <person name="Lipzen A."/>
            <person name="Mereny Z."/>
            <person name="Hegedus B."/>
            <person name="Baldrian P."/>
            <person name="Stursova M."/>
            <person name="Weitz H."/>
            <person name="Taylor A."/>
            <person name="Grigoriev I.V."/>
            <person name="Nagy L.G."/>
            <person name="Martin F."/>
            <person name="Kauserud H."/>
        </authorList>
    </citation>
    <scope>NUCLEOTIDE SEQUENCE</scope>
    <source>
        <strain evidence="2">CBHHK002</strain>
    </source>
</reference>